<evidence type="ECO:0000256" key="1">
    <source>
        <dbReference type="ARBA" id="ARBA00023015"/>
    </source>
</evidence>
<name>A0A346B0Z7_9FIRM</name>
<keyword evidence="1" id="KW-0805">Transcription regulation</keyword>
<dbReference type="Gene3D" id="1.10.10.60">
    <property type="entry name" value="Homeodomain-like"/>
    <property type="match status" value="2"/>
</dbReference>
<dbReference type="SUPFAM" id="SSF46689">
    <property type="entry name" value="Homeodomain-like"/>
    <property type="match status" value="2"/>
</dbReference>
<dbReference type="PROSITE" id="PS00041">
    <property type="entry name" value="HTH_ARAC_FAMILY_1"/>
    <property type="match status" value="1"/>
</dbReference>
<organism evidence="5 6">
    <name type="scientific">Megasphaera stantonii</name>
    <dbReference type="NCBI Taxonomy" id="2144175"/>
    <lineage>
        <taxon>Bacteria</taxon>
        <taxon>Bacillati</taxon>
        <taxon>Bacillota</taxon>
        <taxon>Negativicutes</taxon>
        <taxon>Veillonellales</taxon>
        <taxon>Veillonellaceae</taxon>
        <taxon>Megasphaera</taxon>
    </lineage>
</organism>
<keyword evidence="3" id="KW-0804">Transcription</keyword>
<keyword evidence="6" id="KW-1185">Reference proteome</keyword>
<accession>A0A346B0Z7</accession>
<dbReference type="AlphaFoldDB" id="A0A346B0Z7"/>
<evidence type="ECO:0000256" key="2">
    <source>
        <dbReference type="ARBA" id="ARBA00023125"/>
    </source>
</evidence>
<evidence type="ECO:0000313" key="5">
    <source>
        <dbReference type="EMBL" id="AXL21790.1"/>
    </source>
</evidence>
<dbReference type="OrthoDB" id="9778008at2"/>
<dbReference type="InterPro" id="IPR009057">
    <property type="entry name" value="Homeodomain-like_sf"/>
</dbReference>
<gene>
    <name evidence="5" type="ORF">DKB62_09565</name>
</gene>
<dbReference type="PANTHER" id="PTHR43280:SF28">
    <property type="entry name" value="HTH-TYPE TRANSCRIPTIONAL ACTIVATOR RHAS"/>
    <property type="match status" value="1"/>
</dbReference>
<dbReference type="PRINTS" id="PR00032">
    <property type="entry name" value="HTHARAC"/>
</dbReference>
<dbReference type="GO" id="GO:0003700">
    <property type="term" value="F:DNA-binding transcription factor activity"/>
    <property type="evidence" value="ECO:0007669"/>
    <property type="project" value="InterPro"/>
</dbReference>
<reference evidence="5 6" key="1">
    <citation type="submission" date="2018-05" db="EMBL/GenBank/DDBJ databases">
        <title>Complete genome sequence of Megasphaera sp. AJH120T, isolated from the ceca of a chicken.</title>
        <authorList>
            <person name="Maki J."/>
            <person name="Looft T."/>
        </authorList>
    </citation>
    <scope>NUCLEOTIDE SEQUENCE [LARGE SCALE GENOMIC DNA]</scope>
    <source>
        <strain evidence="5 6">AJH120</strain>
    </source>
</reference>
<dbReference type="PANTHER" id="PTHR43280">
    <property type="entry name" value="ARAC-FAMILY TRANSCRIPTIONAL REGULATOR"/>
    <property type="match status" value="1"/>
</dbReference>
<dbReference type="InterPro" id="IPR003313">
    <property type="entry name" value="AraC-bd"/>
</dbReference>
<dbReference type="Gene3D" id="2.60.120.10">
    <property type="entry name" value="Jelly Rolls"/>
    <property type="match status" value="1"/>
</dbReference>
<dbReference type="Pfam" id="PF02311">
    <property type="entry name" value="AraC_binding"/>
    <property type="match status" value="1"/>
</dbReference>
<dbReference type="GO" id="GO:0043565">
    <property type="term" value="F:sequence-specific DNA binding"/>
    <property type="evidence" value="ECO:0007669"/>
    <property type="project" value="InterPro"/>
</dbReference>
<dbReference type="SMART" id="SM00342">
    <property type="entry name" value="HTH_ARAC"/>
    <property type="match status" value="1"/>
</dbReference>
<dbReference type="Proteomes" id="UP000254337">
    <property type="component" value="Chromosome"/>
</dbReference>
<dbReference type="PROSITE" id="PS01124">
    <property type="entry name" value="HTH_ARAC_FAMILY_2"/>
    <property type="match status" value="1"/>
</dbReference>
<dbReference type="Pfam" id="PF12833">
    <property type="entry name" value="HTH_18"/>
    <property type="match status" value="1"/>
</dbReference>
<feature type="domain" description="HTH araC/xylS-type" evidence="4">
    <location>
        <begin position="196"/>
        <end position="294"/>
    </location>
</feature>
<protein>
    <submittedName>
        <fullName evidence="5">AraC family transcriptional regulator</fullName>
    </submittedName>
</protein>
<evidence type="ECO:0000259" key="4">
    <source>
        <dbReference type="PROSITE" id="PS01124"/>
    </source>
</evidence>
<dbReference type="InterPro" id="IPR018062">
    <property type="entry name" value="HTH_AraC-typ_CS"/>
</dbReference>
<sequence>MNESLPKSSSGNIDGVILMNKKDLKEQLQFFSDEFHISMYTQTYIHTKGDHIPFHWHDQLQITWVYEGTLEYCVNGDSFHLSDDKLLLVNSQLMHSSKTIRQDAKTLCINFSLEVFHPMILKHYIVPFLESKGFSYILLPLKPYQSDTLKRFLDWTKSPSSYFLIMNFLSQIFENVLRDHNPKDSPPNYEEIEMFHNALNYIYEHYAEPLTLQQIAAQIMTNNSRISLLFKKYTHMSPVKFLNKYRLYIAKDMILHTDKPISEISETVGYNQLSYFIQKFRESYGFSPLKYRNKYALKPDREEKF</sequence>
<proteinExistence type="predicted"/>
<dbReference type="EMBL" id="CP029462">
    <property type="protein sequence ID" value="AXL21790.1"/>
    <property type="molecule type" value="Genomic_DNA"/>
</dbReference>
<dbReference type="InterPro" id="IPR018060">
    <property type="entry name" value="HTH_AraC"/>
</dbReference>
<keyword evidence="2" id="KW-0238">DNA-binding</keyword>
<dbReference type="InterPro" id="IPR014710">
    <property type="entry name" value="RmlC-like_jellyroll"/>
</dbReference>
<evidence type="ECO:0000256" key="3">
    <source>
        <dbReference type="ARBA" id="ARBA00023163"/>
    </source>
</evidence>
<dbReference type="RefSeq" id="WP_107196551.1">
    <property type="nucleotide sequence ID" value="NZ_CP029462.1"/>
</dbReference>
<dbReference type="KEGG" id="meg:DKB62_09565"/>
<dbReference type="InterPro" id="IPR037923">
    <property type="entry name" value="HTH-like"/>
</dbReference>
<evidence type="ECO:0000313" key="6">
    <source>
        <dbReference type="Proteomes" id="UP000254337"/>
    </source>
</evidence>
<dbReference type="SUPFAM" id="SSF51215">
    <property type="entry name" value="Regulatory protein AraC"/>
    <property type="match status" value="1"/>
</dbReference>
<dbReference type="InterPro" id="IPR020449">
    <property type="entry name" value="Tscrpt_reg_AraC-type_HTH"/>
</dbReference>